<dbReference type="InterPro" id="IPR002925">
    <property type="entry name" value="Dienelactn_hydro"/>
</dbReference>
<name>A0A8H6S4L1_9AGAR</name>
<gene>
    <name evidence="2" type="ORF">MIND_01263900</name>
</gene>
<feature type="domain" description="Dienelactone hydrolase" evidence="1">
    <location>
        <begin position="36"/>
        <end position="259"/>
    </location>
</feature>
<dbReference type="EMBL" id="JACAZF010000013">
    <property type="protein sequence ID" value="KAF7291205.1"/>
    <property type="molecule type" value="Genomic_DNA"/>
</dbReference>
<evidence type="ECO:0000259" key="1">
    <source>
        <dbReference type="Pfam" id="PF01738"/>
    </source>
</evidence>
<dbReference type="GeneID" id="59351637"/>
<organism evidence="2 3">
    <name type="scientific">Mycena indigotica</name>
    <dbReference type="NCBI Taxonomy" id="2126181"/>
    <lineage>
        <taxon>Eukaryota</taxon>
        <taxon>Fungi</taxon>
        <taxon>Dikarya</taxon>
        <taxon>Basidiomycota</taxon>
        <taxon>Agaricomycotina</taxon>
        <taxon>Agaricomycetes</taxon>
        <taxon>Agaricomycetidae</taxon>
        <taxon>Agaricales</taxon>
        <taxon>Marasmiineae</taxon>
        <taxon>Mycenaceae</taxon>
        <taxon>Mycena</taxon>
    </lineage>
</organism>
<proteinExistence type="predicted"/>
<dbReference type="PANTHER" id="PTHR17630">
    <property type="entry name" value="DIENELACTONE HYDROLASE"/>
    <property type="match status" value="1"/>
</dbReference>
<evidence type="ECO:0000313" key="2">
    <source>
        <dbReference type="EMBL" id="KAF7291205.1"/>
    </source>
</evidence>
<dbReference type="RefSeq" id="XP_037214327.1">
    <property type="nucleotide sequence ID" value="XM_037369121.1"/>
</dbReference>
<dbReference type="SUPFAM" id="SSF53474">
    <property type="entry name" value="alpha/beta-Hydrolases"/>
    <property type="match status" value="1"/>
</dbReference>
<sequence>MTTNSTDAGFCADCFKGVRHEGTPEGAMTTLGGVPCYVATPAGEYDATKAVLYLSDACGLALPNNKLLADDYARNGYKTVVPDLFAGDPVPPTALDPDAPPFDWQAWLPQHQPAHTGPLLDAVLAALTLSGVTHIACAGYCFGARAALDLALAQRVSPVALAHPSQVRRGPSAEDAHAYAATAAAPLLIVACEHDPVFPPADQAITDAILGGGRFAPGYKRVYFPGCRHGFAVRGDPADPAVRAAKKAAFKEMVGWFRGHGF</sequence>
<accession>A0A8H6S4L1</accession>
<keyword evidence="3" id="KW-1185">Reference proteome</keyword>
<dbReference type="Gene3D" id="3.40.50.1820">
    <property type="entry name" value="alpha/beta hydrolase"/>
    <property type="match status" value="1"/>
</dbReference>
<dbReference type="InterPro" id="IPR029058">
    <property type="entry name" value="AB_hydrolase_fold"/>
</dbReference>
<dbReference type="PANTHER" id="PTHR17630:SF44">
    <property type="entry name" value="PROTEIN AIM2"/>
    <property type="match status" value="1"/>
</dbReference>
<dbReference type="OrthoDB" id="17560at2759"/>
<dbReference type="Pfam" id="PF01738">
    <property type="entry name" value="DLH"/>
    <property type="match status" value="1"/>
</dbReference>
<dbReference type="Proteomes" id="UP000636479">
    <property type="component" value="Unassembled WGS sequence"/>
</dbReference>
<comment type="caution">
    <text evidence="2">The sequence shown here is derived from an EMBL/GenBank/DDBJ whole genome shotgun (WGS) entry which is preliminary data.</text>
</comment>
<reference evidence="2" key="1">
    <citation type="submission" date="2020-05" db="EMBL/GenBank/DDBJ databases">
        <title>Mycena genomes resolve the evolution of fungal bioluminescence.</title>
        <authorList>
            <person name="Tsai I.J."/>
        </authorList>
    </citation>
    <scope>NUCLEOTIDE SEQUENCE</scope>
    <source>
        <strain evidence="2">171206Taipei</strain>
    </source>
</reference>
<dbReference type="AlphaFoldDB" id="A0A8H6S4L1"/>
<dbReference type="GO" id="GO:0016787">
    <property type="term" value="F:hydrolase activity"/>
    <property type="evidence" value="ECO:0007669"/>
    <property type="project" value="InterPro"/>
</dbReference>
<evidence type="ECO:0000313" key="3">
    <source>
        <dbReference type="Proteomes" id="UP000636479"/>
    </source>
</evidence>
<protein>
    <submittedName>
        <fullName evidence="2">DLH domain-containing protein</fullName>
    </submittedName>
</protein>